<evidence type="ECO:0000313" key="2">
    <source>
        <dbReference type="EMBL" id="VFT89164.1"/>
    </source>
</evidence>
<gene>
    <name evidence="2" type="primary">Aste57867_12312</name>
    <name evidence="1" type="ORF">As57867_012266</name>
    <name evidence="2" type="ORF">ASTE57867_12312</name>
</gene>
<evidence type="ECO:0000313" key="1">
    <source>
        <dbReference type="EMBL" id="KAF0696981.1"/>
    </source>
</evidence>
<dbReference type="EMBL" id="CAADRA010005371">
    <property type="protein sequence ID" value="VFT89164.1"/>
    <property type="molecule type" value="Genomic_DNA"/>
</dbReference>
<name>A0A485KX86_9STRA</name>
<dbReference type="AlphaFoldDB" id="A0A485KX86"/>
<proteinExistence type="predicted"/>
<organism evidence="2 3">
    <name type="scientific">Aphanomyces stellatus</name>
    <dbReference type="NCBI Taxonomy" id="120398"/>
    <lineage>
        <taxon>Eukaryota</taxon>
        <taxon>Sar</taxon>
        <taxon>Stramenopiles</taxon>
        <taxon>Oomycota</taxon>
        <taxon>Saprolegniomycetes</taxon>
        <taxon>Saprolegniales</taxon>
        <taxon>Verrucalvaceae</taxon>
        <taxon>Aphanomyces</taxon>
    </lineage>
</organism>
<reference evidence="1" key="2">
    <citation type="submission" date="2019-06" db="EMBL/GenBank/DDBJ databases">
        <title>Genomics analysis of Aphanomyces spp. identifies a new class of oomycete effector associated with host adaptation.</title>
        <authorList>
            <person name="Gaulin E."/>
        </authorList>
    </citation>
    <scope>NUCLEOTIDE SEQUENCE</scope>
    <source>
        <strain evidence="1">CBS 578.67</strain>
    </source>
</reference>
<keyword evidence="3" id="KW-1185">Reference proteome</keyword>
<protein>
    <submittedName>
        <fullName evidence="2">Aste57867_12312 protein</fullName>
    </submittedName>
</protein>
<dbReference type="Proteomes" id="UP000332933">
    <property type="component" value="Unassembled WGS sequence"/>
</dbReference>
<accession>A0A485KX86</accession>
<reference evidence="2 3" key="1">
    <citation type="submission" date="2019-03" db="EMBL/GenBank/DDBJ databases">
        <authorList>
            <person name="Gaulin E."/>
            <person name="Dumas B."/>
        </authorList>
    </citation>
    <scope>NUCLEOTIDE SEQUENCE [LARGE SCALE GENOMIC DNA]</scope>
    <source>
        <strain evidence="2">CBS 568.67</strain>
    </source>
</reference>
<dbReference type="EMBL" id="VJMH01005350">
    <property type="protein sequence ID" value="KAF0696981.1"/>
    <property type="molecule type" value="Genomic_DNA"/>
</dbReference>
<evidence type="ECO:0000313" key="3">
    <source>
        <dbReference type="Proteomes" id="UP000332933"/>
    </source>
</evidence>
<sequence>MFVKGGIELLREVLSTQAHTPSMDVLGASSRAIEMLDSKFDYVLLAEEMSFAYEVMQVESNIPVFLHMKGDAQVLWLRRQIPMIQAKYT</sequence>
<dbReference type="OrthoDB" id="10563401at2759"/>